<evidence type="ECO:0000313" key="5">
    <source>
        <dbReference type="EMBL" id="ADX67020.1"/>
    </source>
</evidence>
<dbReference type="SUPFAM" id="SSF48403">
    <property type="entry name" value="Ankyrin repeat"/>
    <property type="match status" value="1"/>
</dbReference>
<dbReference type="eggNOG" id="COG0666">
    <property type="taxonomic scope" value="Bacteria"/>
</dbReference>
<dbReference type="PROSITE" id="PS50088">
    <property type="entry name" value="ANK_REPEAT"/>
    <property type="match status" value="2"/>
</dbReference>
<keyword evidence="2 3" id="KW-0040">ANK repeat</keyword>
<dbReference type="SMART" id="SM00248">
    <property type="entry name" value="ANK"/>
    <property type="match status" value="4"/>
</dbReference>
<dbReference type="PANTHER" id="PTHR24171">
    <property type="entry name" value="ANKYRIN REPEAT DOMAIN-CONTAINING PROTEIN 39-RELATED"/>
    <property type="match status" value="1"/>
</dbReference>
<organism evidence="5 6">
    <name type="scientific">Weeksella virosa (strain ATCC 43766 / DSM 16922 / JCM 21250 / CCUG 30538 / CDC 9751 / IAM 14551 / NBRC 16016 / NCTC 11634 / CL345/78)</name>
    <dbReference type="NCBI Taxonomy" id="865938"/>
    <lineage>
        <taxon>Bacteria</taxon>
        <taxon>Pseudomonadati</taxon>
        <taxon>Bacteroidota</taxon>
        <taxon>Flavobacteriia</taxon>
        <taxon>Flavobacteriales</taxon>
        <taxon>Weeksellaceae</taxon>
        <taxon>Weeksella</taxon>
    </lineage>
</organism>
<gene>
    <name evidence="5" type="ordered locus">Weevi_0298</name>
</gene>
<dbReference type="PRINTS" id="PR01415">
    <property type="entry name" value="ANKYRIN"/>
</dbReference>
<feature type="repeat" description="ANK" evidence="3">
    <location>
        <begin position="70"/>
        <end position="102"/>
    </location>
</feature>
<dbReference type="InterPro" id="IPR002110">
    <property type="entry name" value="Ankyrin_rpt"/>
</dbReference>
<keyword evidence="4" id="KW-0732">Signal</keyword>
<dbReference type="STRING" id="865938.Weevi_0298"/>
<feature type="chain" id="PRO_5003257808" evidence="4">
    <location>
        <begin position="25"/>
        <end position="229"/>
    </location>
</feature>
<reference evidence="6" key="2">
    <citation type="journal article" date="2011" name="Stand. Genomic Sci.">
        <title>Complete genome sequence of Weeksella virosa type strain (9751T).</title>
        <authorList>
            <person name="Lang E."/>
            <person name="Teshima H."/>
            <person name="Lucas S."/>
            <person name="Lapidus A."/>
            <person name="Hammon N."/>
            <person name="Deshpande S."/>
            <person name="Nolan M."/>
            <person name="Cheng J."/>
            <person name="Pitluck S."/>
            <person name="Liolios K."/>
            <person name="Pagani I."/>
            <person name="Mikhailova N."/>
            <person name="Ivanova N."/>
            <person name="Mavromatis K."/>
            <person name="Pati A."/>
            <person name="Tapia R."/>
            <person name="Han C."/>
            <person name="Goodwin L."/>
            <person name="Chen A."/>
            <person name="Palaniappan K."/>
            <person name="Land M."/>
            <person name="Hauser L."/>
            <person name="Chang Y."/>
            <person name="Jeffries C."/>
            <person name="Brambilla E."/>
            <person name="Kopitz M."/>
            <person name="Rohde M."/>
            <person name="Goker M."/>
            <person name="Tindall B."/>
            <person name="Detter J."/>
            <person name="Woyke T."/>
            <person name="Bristow J."/>
            <person name="Eisen J."/>
            <person name="Markowitz V."/>
            <person name="Hugenholtz P."/>
            <person name="Klenk H."/>
            <person name="Kyrpides N."/>
        </authorList>
    </citation>
    <scope>NUCLEOTIDE SEQUENCE [LARGE SCALE GENOMIC DNA]</scope>
    <source>
        <strain evidence="6">ATCC 43766 / DSM 16922 / JCM 21250 / NBRC 16016 / NCTC 11634 / CL345/78</strain>
    </source>
</reference>
<keyword evidence="1" id="KW-0677">Repeat</keyword>
<dbReference type="PROSITE" id="PS50297">
    <property type="entry name" value="ANK_REP_REGION"/>
    <property type="match status" value="1"/>
</dbReference>
<evidence type="ECO:0000256" key="1">
    <source>
        <dbReference type="ARBA" id="ARBA00022737"/>
    </source>
</evidence>
<accession>F0NY29</accession>
<dbReference type="AlphaFoldDB" id="F0NY29"/>
<dbReference type="EMBL" id="CP002455">
    <property type="protein sequence ID" value="ADX67020.1"/>
    <property type="molecule type" value="Genomic_DNA"/>
</dbReference>
<evidence type="ECO:0000256" key="4">
    <source>
        <dbReference type="SAM" id="SignalP"/>
    </source>
</evidence>
<reference evidence="5 6" key="1">
    <citation type="journal article" date="2011" name="Stand. Genomic Sci.">
        <title>Complete genome sequence of Weeksella virosa type strain (9751).</title>
        <authorList>
            <person name="Lang E."/>
            <person name="Teshima H."/>
            <person name="Lucas S."/>
            <person name="Lapidus A."/>
            <person name="Hammon N."/>
            <person name="Deshpande S."/>
            <person name="Nolan M."/>
            <person name="Cheng J.F."/>
            <person name="Pitluck S."/>
            <person name="Liolios K."/>
            <person name="Pagani I."/>
            <person name="Mikhailova N."/>
            <person name="Ivanova N."/>
            <person name="Mavromatis K."/>
            <person name="Pati A."/>
            <person name="Tapia R."/>
            <person name="Han C."/>
            <person name="Goodwin L."/>
            <person name="Chen A."/>
            <person name="Palaniappan K."/>
            <person name="Land M."/>
            <person name="Hauser L."/>
            <person name="Chang Y.J."/>
            <person name="Jeffries C.D."/>
            <person name="Brambilla E.M."/>
            <person name="Kopitz M."/>
            <person name="Rohde M."/>
            <person name="Goker M."/>
            <person name="Tindall B.J."/>
            <person name="Detter J.C."/>
            <person name="Woyke T."/>
            <person name="Bristow J."/>
            <person name="Eisen J.A."/>
            <person name="Markowitz V."/>
            <person name="Hugenholtz P."/>
            <person name="Klenk H.P."/>
            <person name="Kyrpides N.C."/>
        </authorList>
    </citation>
    <scope>NUCLEOTIDE SEQUENCE [LARGE SCALE GENOMIC DNA]</scope>
    <source>
        <strain evidence="6">ATCC 43766 / DSM 16922 / JCM 21250 / NBRC 16016 / NCTC 11634 / CL345/78</strain>
    </source>
</reference>
<feature type="repeat" description="ANK" evidence="3">
    <location>
        <begin position="103"/>
        <end position="135"/>
    </location>
</feature>
<evidence type="ECO:0000256" key="2">
    <source>
        <dbReference type="ARBA" id="ARBA00023043"/>
    </source>
</evidence>
<sequence length="229" mass="25446">MQKFMKTAVSIKFLIFFIVMGCFSDPQNPNNLNPKSIAQMDILEATKSNNVEQVTSWIENKRNVNKQDTDGNTPLHYATYNQNLVIAKLLVEAGANVNTQNNNADSPFLFAGAEGMTEFVKLYLSHGADFSVYNRYNGTALIPACEKGHVATVRLLANTPNFPINHINRLGWTALMETVILSDGSKNYQEIIKILLKAGADKNIPDKDGTTALEHAEQRNFKAIVNLLK</sequence>
<feature type="signal peptide" evidence="4">
    <location>
        <begin position="1"/>
        <end position="24"/>
    </location>
</feature>
<dbReference type="HOGENOM" id="CLU_000134_18_13_10"/>
<protein>
    <submittedName>
        <fullName evidence="5">Ankyrin</fullName>
    </submittedName>
</protein>
<dbReference type="Proteomes" id="UP000008641">
    <property type="component" value="Chromosome"/>
</dbReference>
<dbReference type="InterPro" id="IPR036770">
    <property type="entry name" value="Ankyrin_rpt-contain_sf"/>
</dbReference>
<keyword evidence="6" id="KW-1185">Reference proteome</keyword>
<evidence type="ECO:0000256" key="3">
    <source>
        <dbReference type="PROSITE-ProRule" id="PRU00023"/>
    </source>
</evidence>
<name>F0NY29_WEEVC</name>
<proteinExistence type="predicted"/>
<dbReference type="Pfam" id="PF00023">
    <property type="entry name" value="Ank"/>
    <property type="match status" value="1"/>
</dbReference>
<evidence type="ECO:0000313" key="6">
    <source>
        <dbReference type="Proteomes" id="UP000008641"/>
    </source>
</evidence>
<dbReference type="KEGG" id="wvi:Weevi_0298"/>
<dbReference type="Gene3D" id="1.25.40.20">
    <property type="entry name" value="Ankyrin repeat-containing domain"/>
    <property type="match status" value="1"/>
</dbReference>
<dbReference type="Pfam" id="PF12796">
    <property type="entry name" value="Ank_2"/>
    <property type="match status" value="1"/>
</dbReference>